<keyword evidence="3" id="KW-1185">Reference proteome</keyword>
<keyword evidence="1" id="KW-0812">Transmembrane</keyword>
<accession>A0A165G0M0</accession>
<dbReference type="InParanoid" id="A0A165G0M0"/>
<dbReference type="Proteomes" id="UP000077266">
    <property type="component" value="Unassembled WGS sequence"/>
</dbReference>
<evidence type="ECO:0000256" key="1">
    <source>
        <dbReference type="SAM" id="Phobius"/>
    </source>
</evidence>
<evidence type="ECO:0000313" key="3">
    <source>
        <dbReference type="Proteomes" id="UP000077266"/>
    </source>
</evidence>
<organism evidence="2 3">
    <name type="scientific">Exidia glandulosa HHB12029</name>
    <dbReference type="NCBI Taxonomy" id="1314781"/>
    <lineage>
        <taxon>Eukaryota</taxon>
        <taxon>Fungi</taxon>
        <taxon>Dikarya</taxon>
        <taxon>Basidiomycota</taxon>
        <taxon>Agaricomycotina</taxon>
        <taxon>Agaricomycetes</taxon>
        <taxon>Auriculariales</taxon>
        <taxon>Exidiaceae</taxon>
        <taxon>Exidia</taxon>
    </lineage>
</organism>
<evidence type="ECO:0000313" key="2">
    <source>
        <dbReference type="EMBL" id="KZV89810.1"/>
    </source>
</evidence>
<feature type="transmembrane region" description="Helical" evidence="1">
    <location>
        <begin position="105"/>
        <end position="126"/>
    </location>
</feature>
<keyword evidence="1" id="KW-0472">Membrane</keyword>
<dbReference type="EMBL" id="KV426063">
    <property type="protein sequence ID" value="KZV89810.1"/>
    <property type="molecule type" value="Genomic_DNA"/>
</dbReference>
<dbReference type="AlphaFoldDB" id="A0A165G0M0"/>
<reference evidence="2 3" key="1">
    <citation type="journal article" date="2016" name="Mol. Biol. Evol.">
        <title>Comparative Genomics of Early-Diverging Mushroom-Forming Fungi Provides Insights into the Origins of Lignocellulose Decay Capabilities.</title>
        <authorList>
            <person name="Nagy L.G."/>
            <person name="Riley R."/>
            <person name="Tritt A."/>
            <person name="Adam C."/>
            <person name="Daum C."/>
            <person name="Floudas D."/>
            <person name="Sun H."/>
            <person name="Yadav J.S."/>
            <person name="Pangilinan J."/>
            <person name="Larsson K.H."/>
            <person name="Matsuura K."/>
            <person name="Barry K."/>
            <person name="Labutti K."/>
            <person name="Kuo R."/>
            <person name="Ohm R.A."/>
            <person name="Bhattacharya S.S."/>
            <person name="Shirouzu T."/>
            <person name="Yoshinaga Y."/>
            <person name="Martin F.M."/>
            <person name="Grigoriev I.V."/>
            <person name="Hibbett D.S."/>
        </authorList>
    </citation>
    <scope>NUCLEOTIDE SEQUENCE [LARGE SCALE GENOMIC DNA]</scope>
    <source>
        <strain evidence="2 3">HHB12029</strain>
    </source>
</reference>
<name>A0A165G0M0_EXIGL</name>
<protein>
    <submittedName>
        <fullName evidence="2">Uncharacterized protein</fullName>
    </submittedName>
</protein>
<keyword evidence="1" id="KW-1133">Transmembrane helix</keyword>
<sequence length="178" mass="19179">MSRLARRLVGLDCAGTVLSCLRALGFGLAWAVAEVGLALPATVLTCSERTRLRPEPDVEPDDELAVDICGDKVKRRNRVTWNKKTIDGRATRRPRTVVLCSGGGVITPIAAVLGVCWSWVLFVRMWRPEPGRRRPLPFVVVLDNELRVGRLRSGVFSSCSGGGAIEGAAATASRLVTG</sequence>
<proteinExistence type="predicted"/>
<gene>
    <name evidence="2" type="ORF">EXIGLDRAFT_137418</name>
</gene>